<evidence type="ECO:0000256" key="6">
    <source>
        <dbReference type="ARBA" id="ARBA00022840"/>
    </source>
</evidence>
<evidence type="ECO:0000313" key="12">
    <source>
        <dbReference type="Proteomes" id="UP001156140"/>
    </source>
</evidence>
<dbReference type="PANTHER" id="PTHR42781:SF4">
    <property type="entry name" value="SPERMIDINE_PUTRESCINE IMPORT ATP-BINDING PROTEIN POTA"/>
    <property type="match status" value="1"/>
</dbReference>
<dbReference type="PANTHER" id="PTHR42781">
    <property type="entry name" value="SPERMIDINE/PUTRESCINE IMPORT ATP-BINDING PROTEIN POTA"/>
    <property type="match status" value="1"/>
</dbReference>
<dbReference type="GO" id="GO:0005524">
    <property type="term" value="F:ATP binding"/>
    <property type="evidence" value="ECO:0007669"/>
    <property type="project" value="UniProtKB-KW"/>
</dbReference>
<dbReference type="CDD" id="cd03259">
    <property type="entry name" value="ABC_Carb_Solutes_like"/>
    <property type="match status" value="1"/>
</dbReference>
<dbReference type="FunFam" id="3.40.50.300:FF:000425">
    <property type="entry name" value="Probable ABC transporter, ATP-binding subunit"/>
    <property type="match status" value="1"/>
</dbReference>
<dbReference type="InterPro" id="IPR050093">
    <property type="entry name" value="ABC_SmlMolc_Importer"/>
</dbReference>
<dbReference type="InterPro" id="IPR003439">
    <property type="entry name" value="ABC_transporter-like_ATP-bd"/>
</dbReference>
<name>A0AA41UCC8_9HYPH</name>
<dbReference type="EMBL" id="JALAZD010000001">
    <property type="protein sequence ID" value="MCI0126164.1"/>
    <property type="molecule type" value="Genomic_DNA"/>
</dbReference>
<protein>
    <submittedName>
        <fullName evidence="11">ABC transporter ATP-binding protein</fullName>
    </submittedName>
</protein>
<evidence type="ECO:0000256" key="1">
    <source>
        <dbReference type="ARBA" id="ARBA00005417"/>
    </source>
</evidence>
<reference evidence="11" key="1">
    <citation type="submission" date="2022-03" db="EMBL/GenBank/DDBJ databases">
        <title>The complete genome sequence of a Methyloterrigena soli.</title>
        <authorList>
            <person name="Zi Z."/>
        </authorList>
    </citation>
    <scope>NUCLEOTIDE SEQUENCE</scope>
    <source>
        <strain evidence="11">M48</strain>
    </source>
</reference>
<evidence type="ECO:0000256" key="3">
    <source>
        <dbReference type="ARBA" id="ARBA00022475"/>
    </source>
</evidence>
<keyword evidence="8" id="KW-0406">Ion transport</keyword>
<dbReference type="Pfam" id="PF00005">
    <property type="entry name" value="ABC_tran"/>
    <property type="match status" value="1"/>
</dbReference>
<dbReference type="GO" id="GO:0015408">
    <property type="term" value="F:ABC-type ferric iron transporter activity"/>
    <property type="evidence" value="ECO:0007669"/>
    <property type="project" value="InterPro"/>
</dbReference>
<evidence type="ECO:0000259" key="10">
    <source>
        <dbReference type="PROSITE" id="PS50893"/>
    </source>
</evidence>
<keyword evidence="6 11" id="KW-0067">ATP-binding</keyword>
<evidence type="ECO:0000256" key="7">
    <source>
        <dbReference type="ARBA" id="ARBA00023004"/>
    </source>
</evidence>
<comment type="similarity">
    <text evidence="1">Belongs to the ABC transporter superfamily.</text>
</comment>
<comment type="caution">
    <text evidence="11">The sequence shown here is derived from an EMBL/GenBank/DDBJ whole genome shotgun (WGS) entry which is preliminary data.</text>
</comment>
<keyword evidence="12" id="KW-1185">Reference proteome</keyword>
<organism evidence="11 12">
    <name type="scientific">Paradevosia shaoguanensis</name>
    <dbReference type="NCBI Taxonomy" id="1335043"/>
    <lineage>
        <taxon>Bacteria</taxon>
        <taxon>Pseudomonadati</taxon>
        <taxon>Pseudomonadota</taxon>
        <taxon>Alphaproteobacteria</taxon>
        <taxon>Hyphomicrobiales</taxon>
        <taxon>Devosiaceae</taxon>
        <taxon>Paradevosia</taxon>
    </lineage>
</organism>
<keyword evidence="9" id="KW-0472">Membrane</keyword>
<keyword evidence="5" id="KW-0547">Nucleotide-binding</keyword>
<dbReference type="InterPro" id="IPR027417">
    <property type="entry name" value="P-loop_NTPase"/>
</dbReference>
<dbReference type="AlphaFoldDB" id="A0AA41UCC8"/>
<keyword evidence="2" id="KW-0813">Transport</keyword>
<dbReference type="GO" id="GO:0016887">
    <property type="term" value="F:ATP hydrolysis activity"/>
    <property type="evidence" value="ECO:0007669"/>
    <property type="project" value="InterPro"/>
</dbReference>
<evidence type="ECO:0000256" key="2">
    <source>
        <dbReference type="ARBA" id="ARBA00022448"/>
    </source>
</evidence>
<dbReference type="GO" id="GO:0015697">
    <property type="term" value="P:quaternary ammonium group transport"/>
    <property type="evidence" value="ECO:0007669"/>
    <property type="project" value="UniProtKB-ARBA"/>
</dbReference>
<proteinExistence type="inferred from homology"/>
<gene>
    <name evidence="11" type="ORF">ML536_04930</name>
</gene>
<keyword evidence="7" id="KW-0408">Iron</keyword>
<dbReference type="PROSITE" id="PS50893">
    <property type="entry name" value="ABC_TRANSPORTER_2"/>
    <property type="match status" value="1"/>
</dbReference>
<dbReference type="InterPro" id="IPR015853">
    <property type="entry name" value="ABC_transpr_FbpC"/>
</dbReference>
<feature type="domain" description="ABC transporter" evidence="10">
    <location>
        <begin position="5"/>
        <end position="241"/>
    </location>
</feature>
<evidence type="ECO:0000256" key="9">
    <source>
        <dbReference type="ARBA" id="ARBA00023136"/>
    </source>
</evidence>
<dbReference type="Proteomes" id="UP001156140">
    <property type="component" value="Unassembled WGS sequence"/>
</dbReference>
<accession>A0AA41UCC8</accession>
<keyword evidence="4" id="KW-0410">Iron transport</keyword>
<evidence type="ECO:0000313" key="11">
    <source>
        <dbReference type="EMBL" id="MCI0126164.1"/>
    </source>
</evidence>
<evidence type="ECO:0000256" key="8">
    <source>
        <dbReference type="ARBA" id="ARBA00023065"/>
    </source>
</evidence>
<dbReference type="GO" id="GO:0016020">
    <property type="term" value="C:membrane"/>
    <property type="evidence" value="ECO:0007669"/>
    <property type="project" value="InterPro"/>
</dbReference>
<dbReference type="Gene3D" id="3.40.50.300">
    <property type="entry name" value="P-loop containing nucleotide triphosphate hydrolases"/>
    <property type="match status" value="1"/>
</dbReference>
<dbReference type="SMART" id="SM00382">
    <property type="entry name" value="AAA"/>
    <property type="match status" value="1"/>
</dbReference>
<dbReference type="InterPro" id="IPR017871">
    <property type="entry name" value="ABC_transporter-like_CS"/>
</dbReference>
<dbReference type="RefSeq" id="WP_281735151.1">
    <property type="nucleotide sequence ID" value="NZ_JAKETQ010000001.1"/>
</dbReference>
<dbReference type="InterPro" id="IPR003593">
    <property type="entry name" value="AAA+_ATPase"/>
</dbReference>
<dbReference type="SUPFAM" id="SSF52540">
    <property type="entry name" value="P-loop containing nucleoside triphosphate hydrolases"/>
    <property type="match status" value="1"/>
</dbReference>
<evidence type="ECO:0000256" key="4">
    <source>
        <dbReference type="ARBA" id="ARBA00022496"/>
    </source>
</evidence>
<dbReference type="PROSITE" id="PS00211">
    <property type="entry name" value="ABC_TRANSPORTER_1"/>
    <property type="match status" value="1"/>
</dbReference>
<sequence length="355" mass="38253">MTNAVQLRGISKSYGSVRVLDDIDLDVAEGSFTSLLGPSGCGKTTLLNIIGGLDRPTEGQISFGDELIYSAKDAVDLPTEKRNVGFVFQSYALWPHMTVSQNVGFPLRIRGLRSLERDKRAREMLERLELGALADRYPYQLSGGQQQRVAIARSLVYQPRLLLLDEPLSNLDAQLRERARTWLKSVHESFGLTIILVTHDQAEALSLSDHVVLLSKGRIEQQGSATSIYEQPRTAYAAEFVGSANVLTGTIAPDGRAIVANGTSVLMAAGGGTPGAAAGIAIRPQAIRFAETSDKERPGTLVPFQPETILYLGGIYEVTGSTPLGNVRMLSPTAPSQSGEKSIFLPADACLQVEL</sequence>
<keyword evidence="3" id="KW-1003">Cell membrane</keyword>
<evidence type="ECO:0000256" key="5">
    <source>
        <dbReference type="ARBA" id="ARBA00022741"/>
    </source>
</evidence>